<reference evidence="4" key="1">
    <citation type="submission" date="2022-11" db="UniProtKB">
        <authorList>
            <consortium name="WormBaseParasite"/>
        </authorList>
    </citation>
    <scope>IDENTIFICATION</scope>
</reference>
<dbReference type="GO" id="GO:0004135">
    <property type="term" value="F:amylo-alpha-1,6-glucosidase activity"/>
    <property type="evidence" value="ECO:0007669"/>
    <property type="project" value="InterPro"/>
</dbReference>
<evidence type="ECO:0000313" key="3">
    <source>
        <dbReference type="Proteomes" id="UP000887566"/>
    </source>
</evidence>
<evidence type="ECO:0000259" key="2">
    <source>
        <dbReference type="Pfam" id="PF14702"/>
    </source>
</evidence>
<feature type="region of interest" description="Disordered" evidence="1">
    <location>
        <begin position="252"/>
        <end position="278"/>
    </location>
</feature>
<dbReference type="GO" id="GO:0005980">
    <property type="term" value="P:glycogen catabolic process"/>
    <property type="evidence" value="ECO:0007669"/>
    <property type="project" value="InterPro"/>
</dbReference>
<dbReference type="InterPro" id="IPR010401">
    <property type="entry name" value="AGL/Gdb1"/>
</dbReference>
<accession>A0A914WP88</accession>
<dbReference type="GO" id="GO:0004134">
    <property type="term" value="F:4-alpha-glucanotransferase activity"/>
    <property type="evidence" value="ECO:0007669"/>
    <property type="project" value="InterPro"/>
</dbReference>
<evidence type="ECO:0000256" key="1">
    <source>
        <dbReference type="SAM" id="MobiDB-lite"/>
    </source>
</evidence>
<dbReference type="Proteomes" id="UP000887566">
    <property type="component" value="Unplaced"/>
</dbReference>
<dbReference type="PANTHER" id="PTHR10569">
    <property type="entry name" value="GLYCOGEN DEBRANCHING ENZYME"/>
    <property type="match status" value="1"/>
</dbReference>
<organism evidence="3 4">
    <name type="scientific">Plectus sambesii</name>
    <dbReference type="NCBI Taxonomy" id="2011161"/>
    <lineage>
        <taxon>Eukaryota</taxon>
        <taxon>Metazoa</taxon>
        <taxon>Ecdysozoa</taxon>
        <taxon>Nematoda</taxon>
        <taxon>Chromadorea</taxon>
        <taxon>Plectida</taxon>
        <taxon>Plectina</taxon>
        <taxon>Plectoidea</taxon>
        <taxon>Plectidae</taxon>
        <taxon>Plectus</taxon>
    </lineage>
</organism>
<keyword evidence="3" id="KW-1185">Reference proteome</keyword>
<sequence>MVEVTHTGGEENDAFDIELKNFPPGSVIAFRVSLTSSARAAIALMRQNLTLFGFKMRSMSGSNLRQSDKDAGLKAILSRMSLSALNRALFRCHEEEADEHHGNGAYDIPRYGRFVYCGLQGLIPLLNDVRVNNDLGHPLCDNLRRGVWLGEYTAKRLQRHPSTKDLGLWFEQLFKALEQVPHYLRPCYFDAALCGAYNLVREAVWQKMNEFVQGGSDFLRALALGTVAFVGDCPSAKLPALSENIAAPLPPDNIDMESGKRVPCPSSLAAAEGYRSSP</sequence>
<dbReference type="WBParaSite" id="PSAMB.scaffold4646size13976.g24822.t1">
    <property type="protein sequence ID" value="PSAMB.scaffold4646size13976.g24822.t1"/>
    <property type="gene ID" value="PSAMB.scaffold4646size13976.g24822"/>
</dbReference>
<dbReference type="InterPro" id="IPR032788">
    <property type="entry name" value="AGL_central"/>
</dbReference>
<name>A0A914WP88_9BILA</name>
<dbReference type="PANTHER" id="PTHR10569:SF2">
    <property type="entry name" value="GLYCOGEN DEBRANCHING ENZYME"/>
    <property type="match status" value="1"/>
</dbReference>
<protein>
    <submittedName>
        <fullName evidence="4">Glycogen debranching enzyme central domain-containing protein</fullName>
    </submittedName>
</protein>
<feature type="domain" description="Glycogen debranching enzyme central" evidence="2">
    <location>
        <begin position="10"/>
        <end position="157"/>
    </location>
</feature>
<evidence type="ECO:0000313" key="4">
    <source>
        <dbReference type="WBParaSite" id="PSAMB.scaffold4646size13976.g24822.t1"/>
    </source>
</evidence>
<dbReference type="Pfam" id="PF14702">
    <property type="entry name" value="hGDE_central"/>
    <property type="match status" value="1"/>
</dbReference>
<proteinExistence type="predicted"/>
<dbReference type="AlphaFoldDB" id="A0A914WP88"/>